<evidence type="ECO:0000313" key="2">
    <source>
        <dbReference type="Proteomes" id="UP000654075"/>
    </source>
</evidence>
<comment type="caution">
    <text evidence="1">The sequence shown here is derived from an EMBL/GenBank/DDBJ whole genome shotgun (WGS) entry which is preliminary data.</text>
</comment>
<sequence>MILPQCDGPYLIDTMRNDHAVRLVDVLSGDTVMGGKRVATSRLIKFHFPAEYANQGDEDMQTDTHDYKVGEFVLVDLPSGRGSAVHVCKIVQLFQVGEQAQVSVYEVPNGERYGLWRRRPWKVTGAIEVVGLAEILMSTDLINDALPARTLDLLAPFGINVSEPNKEKTLIRK</sequence>
<gene>
    <name evidence="1" type="ORF">PGLA1383_LOCUS3474</name>
</gene>
<dbReference type="AlphaFoldDB" id="A0A813DCM2"/>
<dbReference type="Proteomes" id="UP000654075">
    <property type="component" value="Unassembled WGS sequence"/>
</dbReference>
<accession>A0A813DCM2</accession>
<reference evidence="1" key="1">
    <citation type="submission" date="2021-02" db="EMBL/GenBank/DDBJ databases">
        <authorList>
            <person name="Dougan E. K."/>
            <person name="Rhodes N."/>
            <person name="Thang M."/>
            <person name="Chan C."/>
        </authorList>
    </citation>
    <scope>NUCLEOTIDE SEQUENCE</scope>
</reference>
<keyword evidence="2" id="KW-1185">Reference proteome</keyword>
<name>A0A813DCM2_POLGL</name>
<protein>
    <submittedName>
        <fullName evidence="1">Uncharacterized protein</fullName>
    </submittedName>
</protein>
<organism evidence="1 2">
    <name type="scientific">Polarella glacialis</name>
    <name type="common">Dinoflagellate</name>
    <dbReference type="NCBI Taxonomy" id="89957"/>
    <lineage>
        <taxon>Eukaryota</taxon>
        <taxon>Sar</taxon>
        <taxon>Alveolata</taxon>
        <taxon>Dinophyceae</taxon>
        <taxon>Suessiales</taxon>
        <taxon>Suessiaceae</taxon>
        <taxon>Polarella</taxon>
    </lineage>
</organism>
<evidence type="ECO:0000313" key="1">
    <source>
        <dbReference type="EMBL" id="CAE8584543.1"/>
    </source>
</evidence>
<dbReference type="EMBL" id="CAJNNV010001220">
    <property type="protein sequence ID" value="CAE8584543.1"/>
    <property type="molecule type" value="Genomic_DNA"/>
</dbReference>
<proteinExistence type="predicted"/>